<feature type="region of interest" description="Disordered" evidence="8">
    <location>
        <begin position="508"/>
        <end position="538"/>
    </location>
</feature>
<name>A0ABU0YR48_9PROT</name>
<dbReference type="Pfam" id="PF00999">
    <property type="entry name" value="Na_H_Exchanger"/>
    <property type="match status" value="1"/>
</dbReference>
<reference evidence="13" key="1">
    <citation type="submission" date="2023-08" db="EMBL/GenBank/DDBJ databases">
        <title>Rhodospirillaceae gen. nov., a novel taxon isolated from the Yangtze River Yuezi River estuary sludge.</title>
        <authorList>
            <person name="Ruan L."/>
        </authorList>
    </citation>
    <scope>NUCLEOTIDE SEQUENCE [LARGE SCALE GENOMIC DNA]</scope>
    <source>
        <strain evidence="13">R-7</strain>
    </source>
</reference>
<dbReference type="PANTHER" id="PTHR32468">
    <property type="entry name" value="CATION/H + ANTIPORTER"/>
    <property type="match status" value="1"/>
</dbReference>
<dbReference type="CDD" id="cd00293">
    <property type="entry name" value="USP-like"/>
    <property type="match status" value="1"/>
</dbReference>
<feature type="transmembrane region" description="Helical" evidence="9">
    <location>
        <begin position="54"/>
        <end position="70"/>
    </location>
</feature>
<dbReference type="InterPro" id="IPR006153">
    <property type="entry name" value="Cation/H_exchanger_TM"/>
</dbReference>
<protein>
    <submittedName>
        <fullName evidence="12">Cation:proton antiporter</fullName>
    </submittedName>
</protein>
<evidence type="ECO:0000259" key="11">
    <source>
        <dbReference type="Pfam" id="PF00999"/>
    </source>
</evidence>
<evidence type="ECO:0000256" key="1">
    <source>
        <dbReference type="ARBA" id="ARBA00004141"/>
    </source>
</evidence>
<keyword evidence="5 9" id="KW-1133">Transmembrane helix</keyword>
<evidence type="ECO:0000256" key="7">
    <source>
        <dbReference type="ARBA" id="ARBA00023136"/>
    </source>
</evidence>
<proteinExistence type="inferred from homology"/>
<feature type="transmembrane region" description="Helical" evidence="9">
    <location>
        <begin position="218"/>
        <end position="239"/>
    </location>
</feature>
<dbReference type="SUPFAM" id="SSF52402">
    <property type="entry name" value="Adenine nucleotide alpha hydrolases-like"/>
    <property type="match status" value="1"/>
</dbReference>
<organism evidence="12 13">
    <name type="scientific">Dongia sedimenti</name>
    <dbReference type="NCBI Taxonomy" id="3064282"/>
    <lineage>
        <taxon>Bacteria</taxon>
        <taxon>Pseudomonadati</taxon>
        <taxon>Pseudomonadota</taxon>
        <taxon>Alphaproteobacteria</taxon>
        <taxon>Rhodospirillales</taxon>
        <taxon>Dongiaceae</taxon>
        <taxon>Dongia</taxon>
    </lineage>
</organism>
<dbReference type="InterPro" id="IPR050794">
    <property type="entry name" value="CPA2_transporter"/>
</dbReference>
<dbReference type="Proteomes" id="UP001230156">
    <property type="component" value="Unassembled WGS sequence"/>
</dbReference>
<evidence type="ECO:0000313" key="13">
    <source>
        <dbReference type="Proteomes" id="UP001230156"/>
    </source>
</evidence>
<dbReference type="InterPro" id="IPR006016">
    <property type="entry name" value="UspA"/>
</dbReference>
<feature type="compositionally biased region" description="Basic and acidic residues" evidence="8">
    <location>
        <begin position="525"/>
        <end position="538"/>
    </location>
</feature>
<comment type="subcellular location">
    <subcellularLocation>
        <location evidence="1">Membrane</location>
        <topology evidence="1">Multi-pass membrane protein</topology>
    </subcellularLocation>
</comment>
<feature type="domain" description="UspA" evidence="10">
    <location>
        <begin position="675"/>
        <end position="800"/>
    </location>
</feature>
<feature type="transmembrane region" description="Helical" evidence="9">
    <location>
        <begin position="82"/>
        <end position="101"/>
    </location>
</feature>
<feature type="transmembrane region" description="Helical" evidence="9">
    <location>
        <begin position="121"/>
        <end position="142"/>
    </location>
</feature>
<keyword evidence="13" id="KW-1185">Reference proteome</keyword>
<evidence type="ECO:0000259" key="10">
    <source>
        <dbReference type="Pfam" id="PF00582"/>
    </source>
</evidence>
<feature type="transmembrane region" description="Helical" evidence="9">
    <location>
        <begin position="184"/>
        <end position="206"/>
    </location>
</feature>
<evidence type="ECO:0000256" key="4">
    <source>
        <dbReference type="ARBA" id="ARBA00022692"/>
    </source>
</evidence>
<dbReference type="RefSeq" id="WP_379957871.1">
    <property type="nucleotide sequence ID" value="NZ_JAUYVI010000005.1"/>
</dbReference>
<dbReference type="InterPro" id="IPR038770">
    <property type="entry name" value="Na+/solute_symporter_sf"/>
</dbReference>
<feature type="transmembrane region" description="Helical" evidence="9">
    <location>
        <begin position="368"/>
        <end position="390"/>
    </location>
</feature>
<accession>A0ABU0YR48</accession>
<evidence type="ECO:0000256" key="5">
    <source>
        <dbReference type="ARBA" id="ARBA00022989"/>
    </source>
</evidence>
<comment type="similarity">
    <text evidence="2">Belongs to the universal stress protein A family.</text>
</comment>
<feature type="transmembrane region" description="Helical" evidence="9">
    <location>
        <begin position="149"/>
        <end position="172"/>
    </location>
</feature>
<dbReference type="PRINTS" id="PR01438">
    <property type="entry name" value="UNVRSLSTRESS"/>
</dbReference>
<keyword evidence="3" id="KW-0813">Transport</keyword>
<keyword evidence="6" id="KW-0406">Ion transport</keyword>
<keyword evidence="7 9" id="KW-0472">Membrane</keyword>
<dbReference type="InterPro" id="IPR006015">
    <property type="entry name" value="Universal_stress_UspA"/>
</dbReference>
<evidence type="ECO:0000256" key="9">
    <source>
        <dbReference type="SAM" id="Phobius"/>
    </source>
</evidence>
<feature type="transmembrane region" description="Helical" evidence="9">
    <location>
        <begin position="291"/>
        <end position="309"/>
    </location>
</feature>
<feature type="transmembrane region" description="Helical" evidence="9">
    <location>
        <begin position="251"/>
        <end position="270"/>
    </location>
</feature>
<feature type="region of interest" description="Disordered" evidence="8">
    <location>
        <begin position="557"/>
        <end position="599"/>
    </location>
</feature>
<dbReference type="PANTHER" id="PTHR32468:SF0">
    <property type="entry name" value="K(+)_H(+) ANTIPORTER 1"/>
    <property type="match status" value="1"/>
</dbReference>
<dbReference type="EMBL" id="JAUYVI010000005">
    <property type="protein sequence ID" value="MDQ7249672.1"/>
    <property type="molecule type" value="Genomic_DNA"/>
</dbReference>
<evidence type="ECO:0000256" key="3">
    <source>
        <dbReference type="ARBA" id="ARBA00022448"/>
    </source>
</evidence>
<feature type="transmembrane region" description="Helical" evidence="9">
    <location>
        <begin position="338"/>
        <end position="356"/>
    </location>
</feature>
<evidence type="ECO:0000256" key="8">
    <source>
        <dbReference type="SAM" id="MobiDB-lite"/>
    </source>
</evidence>
<evidence type="ECO:0000256" key="6">
    <source>
        <dbReference type="ARBA" id="ARBA00023065"/>
    </source>
</evidence>
<dbReference type="Gene3D" id="1.20.1530.20">
    <property type="match status" value="1"/>
</dbReference>
<feature type="transmembrane region" description="Helical" evidence="9">
    <location>
        <begin position="315"/>
        <end position="331"/>
    </location>
</feature>
<evidence type="ECO:0000256" key="2">
    <source>
        <dbReference type="ARBA" id="ARBA00008791"/>
    </source>
</evidence>
<dbReference type="Gene3D" id="3.40.50.12370">
    <property type="match status" value="1"/>
</dbReference>
<keyword evidence="4 9" id="KW-0812">Transmembrane</keyword>
<dbReference type="Pfam" id="PF00582">
    <property type="entry name" value="Usp"/>
    <property type="match status" value="1"/>
</dbReference>
<gene>
    <name evidence="12" type="ORF">Q8A70_18430</name>
</gene>
<sequence length="803" mass="85132">MDIGSVMRRGFSGWLSTAADARPAPLMVPLVGALIFCSAASAFAADAVGKPSTPLFVAEVLILVVAGRLLGELMQRIGQPSVMGHLLAGVVLGPSVFGALWPEAQQAIFPSDTAQKGMIDAVGQVGVLMLLLLAGMETDIGLARRTGRASFAVSVCGIVLPFACGFGLGMYLPDFLLPSPDERFPAALLLGTALSISSVKIVAVVVREMNFMRRNIGQVILASAVIDDTIGWIIIAITLSLVENSQLDWPTLAKSVIGTLVFLAVSFTVGRRLVFWLIRWTNDHFESELPVISLVLALTFGMALITDAIGVHDVLGAFVAGILVGQSPILTRQIDDQLRGVITALFMPIFFGLAGLTADLTILGDPEILMLTAGIVAIATIGKFSGAFAGGRLGGLKFPESLAIACGMNARGSTEVIVASIGLSMGVLSQNLFTMIVTMAVLTTLAMPPTLRWSLARLPMREEERQRIEREELEAKGFISNVERLLLAVDDSPNGKFMAHMTGLLAGRRGTPTTLLRMQGPEGETQTKEERESGTEADLKAGADTARGAHDLEQAEAEAAAVEEMTGEDPNGETPAKAKNAAGATGPDEKPAAPKTATPPVSVIRTEASAEQAEAIVAREARKGYDLLMVGVEETLGPDGALHADLTRIVAGFEGPLGVAIARGEHRNDPTRRLKILVPVSGNNVSRRAAEVAVMLARAQDVPITFLYVAGGKRKGGRATLHQHEQAALKELVTWAERYDTEAQVAVHTDMAPHDAILREIKRHRFDLVVMGVNRRPGEALFFGNVAGAVIEDAEASVLLLSS</sequence>
<feature type="domain" description="Cation/H+ exchanger transmembrane" evidence="11">
    <location>
        <begin position="68"/>
        <end position="454"/>
    </location>
</feature>
<comment type="caution">
    <text evidence="12">The sequence shown here is derived from an EMBL/GenBank/DDBJ whole genome shotgun (WGS) entry which is preliminary data.</text>
</comment>
<evidence type="ECO:0000313" key="12">
    <source>
        <dbReference type="EMBL" id="MDQ7249672.1"/>
    </source>
</evidence>